<organism evidence="1 2">
    <name type="scientific">Tanacetum coccineum</name>
    <dbReference type="NCBI Taxonomy" id="301880"/>
    <lineage>
        <taxon>Eukaryota</taxon>
        <taxon>Viridiplantae</taxon>
        <taxon>Streptophyta</taxon>
        <taxon>Embryophyta</taxon>
        <taxon>Tracheophyta</taxon>
        <taxon>Spermatophyta</taxon>
        <taxon>Magnoliopsida</taxon>
        <taxon>eudicotyledons</taxon>
        <taxon>Gunneridae</taxon>
        <taxon>Pentapetalae</taxon>
        <taxon>asterids</taxon>
        <taxon>campanulids</taxon>
        <taxon>Asterales</taxon>
        <taxon>Asteraceae</taxon>
        <taxon>Asteroideae</taxon>
        <taxon>Anthemideae</taxon>
        <taxon>Anthemidinae</taxon>
        <taxon>Tanacetum</taxon>
    </lineage>
</organism>
<evidence type="ECO:0000313" key="2">
    <source>
        <dbReference type="Proteomes" id="UP001151760"/>
    </source>
</evidence>
<reference evidence="1" key="2">
    <citation type="submission" date="2022-01" db="EMBL/GenBank/DDBJ databases">
        <authorList>
            <person name="Yamashiro T."/>
            <person name="Shiraishi A."/>
            <person name="Satake H."/>
            <person name="Nakayama K."/>
        </authorList>
    </citation>
    <scope>NUCLEOTIDE SEQUENCE</scope>
</reference>
<keyword evidence="2" id="KW-1185">Reference proteome</keyword>
<dbReference type="EMBL" id="BQNB010020803">
    <property type="protein sequence ID" value="GJT99797.1"/>
    <property type="molecule type" value="Genomic_DNA"/>
</dbReference>
<sequence>MIEQGVFHGLYDIPPLGYILANFSWDKFPHWSKDFDTLYSRSTNHPISGLTLRQLRKLCNKIHGDVVPLPIGYLGGDVSPSIGPPI</sequence>
<dbReference type="Proteomes" id="UP001151760">
    <property type="component" value="Unassembled WGS sequence"/>
</dbReference>
<accession>A0ABQ5II40</accession>
<reference evidence="1" key="1">
    <citation type="journal article" date="2022" name="Int. J. Mol. Sci.">
        <title>Draft Genome of Tanacetum Coccineum: Genomic Comparison of Closely Related Tanacetum-Family Plants.</title>
        <authorList>
            <person name="Yamashiro T."/>
            <person name="Shiraishi A."/>
            <person name="Nakayama K."/>
            <person name="Satake H."/>
        </authorList>
    </citation>
    <scope>NUCLEOTIDE SEQUENCE</scope>
</reference>
<proteinExistence type="predicted"/>
<evidence type="ECO:0000313" key="1">
    <source>
        <dbReference type="EMBL" id="GJT99797.1"/>
    </source>
</evidence>
<gene>
    <name evidence="1" type="ORF">Tco_1110136</name>
</gene>
<comment type="caution">
    <text evidence="1">The sequence shown here is derived from an EMBL/GenBank/DDBJ whole genome shotgun (WGS) entry which is preliminary data.</text>
</comment>
<protein>
    <submittedName>
        <fullName evidence="1">Uncharacterized protein</fullName>
    </submittedName>
</protein>
<name>A0ABQ5II40_9ASTR</name>